<feature type="region of interest" description="Disordered" evidence="1">
    <location>
        <begin position="1"/>
        <end position="149"/>
    </location>
</feature>
<accession>A0A396HIT2</accession>
<dbReference type="AlphaFoldDB" id="A0A396HIT2"/>
<feature type="compositionally biased region" description="Basic and acidic residues" evidence="1">
    <location>
        <begin position="95"/>
        <end position="105"/>
    </location>
</feature>
<proteinExistence type="predicted"/>
<dbReference type="Gramene" id="rna37111">
    <property type="protein sequence ID" value="RHN52431.1"/>
    <property type="gene ID" value="gene37111"/>
</dbReference>
<organism evidence="2">
    <name type="scientific">Medicago truncatula</name>
    <name type="common">Barrel medic</name>
    <name type="synonym">Medicago tribuloides</name>
    <dbReference type="NCBI Taxonomy" id="3880"/>
    <lineage>
        <taxon>Eukaryota</taxon>
        <taxon>Viridiplantae</taxon>
        <taxon>Streptophyta</taxon>
        <taxon>Embryophyta</taxon>
        <taxon>Tracheophyta</taxon>
        <taxon>Spermatophyta</taxon>
        <taxon>Magnoliopsida</taxon>
        <taxon>eudicotyledons</taxon>
        <taxon>Gunneridae</taxon>
        <taxon>Pentapetalae</taxon>
        <taxon>rosids</taxon>
        <taxon>fabids</taxon>
        <taxon>Fabales</taxon>
        <taxon>Fabaceae</taxon>
        <taxon>Papilionoideae</taxon>
        <taxon>50 kb inversion clade</taxon>
        <taxon>NPAAA clade</taxon>
        <taxon>Hologalegina</taxon>
        <taxon>IRL clade</taxon>
        <taxon>Trifolieae</taxon>
        <taxon>Medicago</taxon>
    </lineage>
</organism>
<gene>
    <name evidence="2" type="ORF">MtrunA17_Chr6g0480491</name>
</gene>
<feature type="compositionally biased region" description="Basic and acidic residues" evidence="1">
    <location>
        <begin position="23"/>
        <end position="35"/>
    </location>
</feature>
<dbReference type="Proteomes" id="UP000265566">
    <property type="component" value="Chromosome 6"/>
</dbReference>
<evidence type="ECO:0000256" key="1">
    <source>
        <dbReference type="SAM" id="MobiDB-lite"/>
    </source>
</evidence>
<feature type="compositionally biased region" description="Polar residues" evidence="1">
    <location>
        <begin position="110"/>
        <end position="120"/>
    </location>
</feature>
<name>A0A396HIT2_MEDTR</name>
<feature type="compositionally biased region" description="Basic and acidic residues" evidence="1">
    <location>
        <begin position="125"/>
        <end position="146"/>
    </location>
</feature>
<evidence type="ECO:0000313" key="2">
    <source>
        <dbReference type="EMBL" id="RHN52431.1"/>
    </source>
</evidence>
<dbReference type="EMBL" id="PSQE01000006">
    <property type="protein sequence ID" value="RHN52431.1"/>
    <property type="molecule type" value="Genomic_DNA"/>
</dbReference>
<comment type="caution">
    <text evidence="2">The sequence shown here is derived from an EMBL/GenBank/DDBJ whole genome shotgun (WGS) entry which is preliminary data.</text>
</comment>
<sequence length="186" mass="21133">MDKSFKNKKKNDEIESNKYVFGGHKDGHSQRKTHTEGNFSFPQSLIDSQMIQGGGSSKSPWLNNCNADETDDCMNAFEGSDEMLSSWRQKSSDSSPEKSSRDENNAHAVRSSNSSPTTVDNYGYADKEHVKLEKDDEEVDITREDDLGVSQEDEEIAAVQEQVRQIKAQEEELETFNLFTFKFMIQ</sequence>
<protein>
    <submittedName>
        <fullName evidence="2">Uncharacterized protein</fullName>
    </submittedName>
</protein>
<feature type="compositionally biased region" description="Basic and acidic residues" evidence="1">
    <location>
        <begin position="1"/>
        <end position="16"/>
    </location>
</feature>
<reference evidence="2" key="1">
    <citation type="journal article" date="2018" name="Nat. Plants">
        <title>Whole-genome landscape of Medicago truncatula symbiotic genes.</title>
        <authorList>
            <person name="Pecrix Y."/>
            <person name="Gamas P."/>
            <person name="Carrere S."/>
        </authorList>
    </citation>
    <scope>NUCLEOTIDE SEQUENCE</scope>
    <source>
        <tissue evidence="2">Leaves</tissue>
    </source>
</reference>
<feature type="compositionally biased region" description="Polar residues" evidence="1">
    <location>
        <begin position="36"/>
        <end position="67"/>
    </location>
</feature>